<name>A0AAV1I2Z4_9CHLO</name>
<evidence type="ECO:0000313" key="2">
    <source>
        <dbReference type="Proteomes" id="UP001314263"/>
    </source>
</evidence>
<dbReference type="EMBL" id="CAUYUE010000004">
    <property type="protein sequence ID" value="CAK0767326.1"/>
    <property type="molecule type" value="Genomic_DNA"/>
</dbReference>
<dbReference type="Proteomes" id="UP001314263">
    <property type="component" value="Unassembled WGS sequence"/>
</dbReference>
<evidence type="ECO:0008006" key="3">
    <source>
        <dbReference type="Google" id="ProtNLM"/>
    </source>
</evidence>
<protein>
    <recommendedName>
        <fullName evidence="3">DUF3431 domain containing protein</fullName>
    </recommendedName>
</protein>
<comment type="caution">
    <text evidence="1">The sequence shown here is derived from an EMBL/GenBank/DDBJ whole genome shotgun (WGS) entry which is preliminary data.</text>
</comment>
<dbReference type="Pfam" id="PF11913">
    <property type="entry name" value="DUF3431"/>
    <property type="match status" value="1"/>
</dbReference>
<dbReference type="PANTHER" id="PTHR37490">
    <property type="entry name" value="EXPRESSED PROTEIN"/>
    <property type="match status" value="1"/>
</dbReference>
<dbReference type="PANTHER" id="PTHR37490:SF1">
    <property type="entry name" value="GLYCOSYLTRANSFERASE 2-LIKE DOMAIN-CONTAINING PROTEIN"/>
    <property type="match status" value="1"/>
</dbReference>
<accession>A0AAV1I2Z4</accession>
<reference evidence="1 2" key="1">
    <citation type="submission" date="2023-10" db="EMBL/GenBank/DDBJ databases">
        <authorList>
            <person name="Maclean D."/>
            <person name="Macfadyen A."/>
        </authorList>
    </citation>
    <scope>NUCLEOTIDE SEQUENCE [LARGE SCALE GENOMIC DNA]</scope>
</reference>
<sequence length="209" mass="23817">MSNDTVLVVARYKEDLAWLEKVPDGIDVIVYNKGPDTPTVPRAEIVPLPNIGREADTYCQHIIRNYTRLHKRTIFSQGDPFTHSPDFLKALEARPTWSDFQPLTTRYLEDPPIPPASVLDLHGQSGPGYTERISCFTLDSIYFNDTEVISFNYAAIFCVDSRIISQHARSIYKNIVAKLGSNHWVEASICERMWMLLFDANSALKIPER</sequence>
<keyword evidence="2" id="KW-1185">Reference proteome</keyword>
<organism evidence="1 2">
    <name type="scientific">Coccomyxa viridis</name>
    <dbReference type="NCBI Taxonomy" id="1274662"/>
    <lineage>
        <taxon>Eukaryota</taxon>
        <taxon>Viridiplantae</taxon>
        <taxon>Chlorophyta</taxon>
        <taxon>core chlorophytes</taxon>
        <taxon>Trebouxiophyceae</taxon>
        <taxon>Trebouxiophyceae incertae sedis</taxon>
        <taxon>Coccomyxaceae</taxon>
        <taxon>Coccomyxa</taxon>
    </lineage>
</organism>
<proteinExistence type="predicted"/>
<dbReference type="AlphaFoldDB" id="A0AAV1I2Z4"/>
<evidence type="ECO:0000313" key="1">
    <source>
        <dbReference type="EMBL" id="CAK0767326.1"/>
    </source>
</evidence>
<gene>
    <name evidence="1" type="ORF">CVIRNUC_003449</name>
</gene>
<dbReference type="InterPro" id="IPR021838">
    <property type="entry name" value="DUF3431"/>
</dbReference>